<evidence type="ECO:0000313" key="3">
    <source>
        <dbReference type="EMBL" id="OWP82732.1"/>
    </source>
</evidence>
<evidence type="ECO:0000313" key="4">
    <source>
        <dbReference type="Proteomes" id="UP000197768"/>
    </source>
</evidence>
<name>A0A246GF39_9FLAO</name>
<feature type="coiled-coil region" evidence="1">
    <location>
        <begin position="90"/>
        <end position="124"/>
    </location>
</feature>
<proteinExistence type="predicted"/>
<dbReference type="Proteomes" id="UP000197768">
    <property type="component" value="Unassembled WGS sequence"/>
</dbReference>
<dbReference type="SUPFAM" id="SSF47413">
    <property type="entry name" value="lambda repressor-like DNA-binding domains"/>
    <property type="match status" value="1"/>
</dbReference>
<dbReference type="EMBL" id="MTCZ01000276">
    <property type="protein sequence ID" value="OWP82732.1"/>
    <property type="molecule type" value="Genomic_DNA"/>
</dbReference>
<dbReference type="RefSeq" id="WP_088394942.1">
    <property type="nucleotide sequence ID" value="NZ_MTCZ01000276.1"/>
</dbReference>
<keyword evidence="1" id="KW-0175">Coiled coil</keyword>
<organism evidence="3 4">
    <name type="scientific">Flavobacterium davisii</name>
    <dbReference type="NCBI Taxonomy" id="2906077"/>
    <lineage>
        <taxon>Bacteria</taxon>
        <taxon>Pseudomonadati</taxon>
        <taxon>Bacteroidota</taxon>
        <taxon>Flavobacteriia</taxon>
        <taxon>Flavobacteriales</taxon>
        <taxon>Flavobacteriaceae</taxon>
        <taxon>Flavobacterium</taxon>
    </lineage>
</organism>
<dbReference type="InterPro" id="IPR001387">
    <property type="entry name" value="Cro/C1-type_HTH"/>
</dbReference>
<feature type="domain" description="HTH cro/C1-type" evidence="2">
    <location>
        <begin position="8"/>
        <end position="62"/>
    </location>
</feature>
<dbReference type="SMART" id="SM00530">
    <property type="entry name" value="HTH_XRE"/>
    <property type="match status" value="1"/>
</dbReference>
<sequence>MDTIGERLQFIIRLKGLNANKVSLSTGLHASTIKNYIDNKGRPDFLKLEKISNELQVNYDWLVSGKGNHSDSFEKTKLTNKLDSDLTILLNQKDEKINSLSKEIEMLREKIEFLTEKVDFYRESKAVINDDLIEQINFMYAEMKKPILESKLKELYDIIQYKKEEKKDDSSNIFKK</sequence>
<accession>A0A246GF39</accession>
<dbReference type="InterPro" id="IPR010982">
    <property type="entry name" value="Lambda_DNA-bd_dom_sf"/>
</dbReference>
<gene>
    <name evidence="3" type="ORF">BWK59_14275</name>
</gene>
<comment type="caution">
    <text evidence="3">The sequence shown here is derived from an EMBL/GenBank/DDBJ whole genome shotgun (WGS) entry which is preliminary data.</text>
</comment>
<dbReference type="GO" id="GO:0003677">
    <property type="term" value="F:DNA binding"/>
    <property type="evidence" value="ECO:0007669"/>
    <property type="project" value="InterPro"/>
</dbReference>
<dbReference type="PROSITE" id="PS50943">
    <property type="entry name" value="HTH_CROC1"/>
    <property type="match status" value="1"/>
</dbReference>
<protein>
    <recommendedName>
        <fullName evidence="2">HTH cro/C1-type domain-containing protein</fullName>
    </recommendedName>
</protein>
<reference evidence="3 4" key="1">
    <citation type="journal article" date="2017" name="Infect. Genet. Evol.">
        <title>Comparative genome analysis of fish pathogen Flavobacterium columnare reveals extensive sequence diversity within the species.</title>
        <authorList>
            <person name="Kayansamruaj P."/>
            <person name="Dong H.T."/>
            <person name="Hirono I."/>
            <person name="Kondo H."/>
            <person name="Senapin S."/>
            <person name="Rodkhum C."/>
        </authorList>
    </citation>
    <scope>NUCLEOTIDE SEQUENCE [LARGE SCALE GENOMIC DNA]</scope>
    <source>
        <strain evidence="3 4">1215</strain>
    </source>
</reference>
<evidence type="ECO:0000259" key="2">
    <source>
        <dbReference type="PROSITE" id="PS50943"/>
    </source>
</evidence>
<dbReference type="CDD" id="cd00093">
    <property type="entry name" value="HTH_XRE"/>
    <property type="match status" value="1"/>
</dbReference>
<dbReference type="AlphaFoldDB" id="A0A246GF39"/>
<dbReference type="Pfam" id="PF12844">
    <property type="entry name" value="HTH_19"/>
    <property type="match status" value="1"/>
</dbReference>
<dbReference type="Gene3D" id="1.10.260.40">
    <property type="entry name" value="lambda repressor-like DNA-binding domains"/>
    <property type="match status" value="1"/>
</dbReference>
<evidence type="ECO:0000256" key="1">
    <source>
        <dbReference type="SAM" id="Coils"/>
    </source>
</evidence>